<evidence type="ECO:0000259" key="5">
    <source>
        <dbReference type="PROSITE" id="PS50931"/>
    </source>
</evidence>
<feature type="domain" description="HTH lysR-type" evidence="5">
    <location>
        <begin position="6"/>
        <end position="63"/>
    </location>
</feature>
<dbReference type="EMBL" id="LT965928">
    <property type="protein sequence ID" value="SOU39446.1"/>
    <property type="molecule type" value="Genomic_DNA"/>
</dbReference>
<dbReference type="SUPFAM" id="SSF46785">
    <property type="entry name" value="Winged helix' DNA-binding domain"/>
    <property type="match status" value="1"/>
</dbReference>
<dbReference type="InterPro" id="IPR005119">
    <property type="entry name" value="LysR_subst-bd"/>
</dbReference>
<keyword evidence="9" id="KW-1185">Reference proteome</keyword>
<evidence type="ECO:0000313" key="8">
    <source>
        <dbReference type="Proteomes" id="UP000238288"/>
    </source>
</evidence>
<dbReference type="AlphaFoldDB" id="A0A2K4X538"/>
<dbReference type="InterPro" id="IPR036390">
    <property type="entry name" value="WH_DNA-bd_sf"/>
</dbReference>
<dbReference type="InterPro" id="IPR058163">
    <property type="entry name" value="LysR-type_TF_proteobact-type"/>
</dbReference>
<name>A0A2K4X538_PSEVC</name>
<dbReference type="PANTHER" id="PTHR30537">
    <property type="entry name" value="HTH-TYPE TRANSCRIPTIONAL REGULATOR"/>
    <property type="match status" value="1"/>
</dbReference>
<evidence type="ECO:0000256" key="3">
    <source>
        <dbReference type="ARBA" id="ARBA00023125"/>
    </source>
</evidence>
<dbReference type="GO" id="GO:0003700">
    <property type="term" value="F:DNA-binding transcription factor activity"/>
    <property type="evidence" value="ECO:0007669"/>
    <property type="project" value="InterPro"/>
</dbReference>
<reference evidence="7 8" key="2">
    <citation type="submission" date="2017-11" db="EMBL/GenBank/DDBJ databases">
        <authorList>
            <person name="Han C.G."/>
        </authorList>
    </citation>
    <scope>NUCLEOTIDE SEQUENCE [LARGE SCALE GENOMIC DNA]</scope>
    <source>
        <strain evidence="8">ATCC 43555</strain>
        <strain evidence="7">ATCC43555</strain>
    </source>
</reference>
<dbReference type="PROSITE" id="PS50931">
    <property type="entry name" value="HTH_LYSR"/>
    <property type="match status" value="1"/>
</dbReference>
<dbReference type="Gene3D" id="3.40.190.290">
    <property type="match status" value="1"/>
</dbReference>
<dbReference type="InterPro" id="IPR036388">
    <property type="entry name" value="WH-like_DNA-bd_sf"/>
</dbReference>
<protein>
    <submittedName>
        <fullName evidence="7">LysR family transcriptional regulator</fullName>
    </submittedName>
</protein>
<dbReference type="RefSeq" id="WP_104641754.1">
    <property type="nucleotide sequence ID" value="NZ_AQGW01000015.1"/>
</dbReference>
<dbReference type="GeneID" id="93662086"/>
<dbReference type="Proteomes" id="UP000238288">
    <property type="component" value="Chromosome PCAR9a"/>
</dbReference>
<proteinExistence type="inferred from homology"/>
<dbReference type="SUPFAM" id="SSF53850">
    <property type="entry name" value="Periplasmic binding protein-like II"/>
    <property type="match status" value="1"/>
</dbReference>
<evidence type="ECO:0000313" key="9">
    <source>
        <dbReference type="Proteomes" id="UP000615003"/>
    </source>
</evidence>
<evidence type="ECO:0000256" key="4">
    <source>
        <dbReference type="ARBA" id="ARBA00023163"/>
    </source>
</evidence>
<dbReference type="PANTHER" id="PTHR30537:SF3">
    <property type="entry name" value="TRANSCRIPTIONAL REGULATORY PROTEIN"/>
    <property type="match status" value="1"/>
</dbReference>
<keyword evidence="3" id="KW-0238">DNA-binding</keyword>
<evidence type="ECO:0000256" key="1">
    <source>
        <dbReference type="ARBA" id="ARBA00009437"/>
    </source>
</evidence>
<accession>A0A2K4X538</accession>
<keyword evidence="2" id="KW-0805">Transcription regulation</keyword>
<gene>
    <name evidence="7" type="ORF">PCAR9_A10148</name>
    <name evidence="6" type="ORF">PCARR_a3309</name>
</gene>
<dbReference type="Proteomes" id="UP000615003">
    <property type="component" value="Unassembled WGS sequence"/>
</dbReference>
<evidence type="ECO:0000313" key="7">
    <source>
        <dbReference type="EMBL" id="SOU39446.1"/>
    </source>
</evidence>
<evidence type="ECO:0000313" key="6">
    <source>
        <dbReference type="EMBL" id="MBE0381530.1"/>
    </source>
</evidence>
<dbReference type="EMBL" id="AQGW01000015">
    <property type="protein sequence ID" value="MBE0381530.1"/>
    <property type="molecule type" value="Genomic_DNA"/>
</dbReference>
<dbReference type="GO" id="GO:0006351">
    <property type="term" value="P:DNA-templated transcription"/>
    <property type="evidence" value="ECO:0007669"/>
    <property type="project" value="TreeGrafter"/>
</dbReference>
<evidence type="ECO:0000256" key="2">
    <source>
        <dbReference type="ARBA" id="ARBA00023015"/>
    </source>
</evidence>
<dbReference type="InterPro" id="IPR000847">
    <property type="entry name" value="LysR_HTH_N"/>
</dbReference>
<dbReference type="Gene3D" id="1.10.10.10">
    <property type="entry name" value="Winged helix-like DNA-binding domain superfamily/Winged helix DNA-binding domain"/>
    <property type="match status" value="1"/>
</dbReference>
<dbReference type="Pfam" id="PF03466">
    <property type="entry name" value="LysR_substrate"/>
    <property type="match status" value="1"/>
</dbReference>
<dbReference type="GO" id="GO:0043565">
    <property type="term" value="F:sequence-specific DNA binding"/>
    <property type="evidence" value="ECO:0007669"/>
    <property type="project" value="TreeGrafter"/>
</dbReference>
<comment type="similarity">
    <text evidence="1">Belongs to the LysR transcriptional regulatory family.</text>
</comment>
<sequence>MAIKFDDWQDVKVAFEVARRGTLTAAAEVLNVHHSTVLRRINSLEKNLDTRLFHRHARGYKVTEIGAKLFTTAQTIDSSLEQLHNNIAAADSTLRGSLLLTTVSGFMDVLGDVCEELQALHPQVQLEVILEQKRLRLDHGQAHIAVRAGPRPDEGDYIAQHLTQLTSSLYANKRYINKYGTPKTLSDLQHHNFVSGVAGFNARVPYFEWADKHIPAQQIKLRVSETSEATRAIIKGLGIGGLQHGVAAQYNDLVPILHSELSWPTDVWLVTHHLVHRTAKVQAFAGLLKAHFNKPQTLK</sequence>
<dbReference type="Pfam" id="PF00126">
    <property type="entry name" value="HTH_1"/>
    <property type="match status" value="1"/>
</dbReference>
<organism evidence="7 8">
    <name type="scientific">Pseudoalteromonas carrageenovora IAM 12662</name>
    <dbReference type="NCBI Taxonomy" id="1314868"/>
    <lineage>
        <taxon>Bacteria</taxon>
        <taxon>Pseudomonadati</taxon>
        <taxon>Pseudomonadota</taxon>
        <taxon>Gammaproteobacteria</taxon>
        <taxon>Alteromonadales</taxon>
        <taxon>Pseudoalteromonadaceae</taxon>
        <taxon>Pseudoalteromonas</taxon>
    </lineage>
</organism>
<dbReference type="OrthoDB" id="570111at2"/>
<keyword evidence="4" id="KW-0804">Transcription</keyword>
<reference evidence="6 9" key="1">
    <citation type="submission" date="2015-06" db="EMBL/GenBank/DDBJ databases">
        <title>Genome sequence of Pseudoalteromonas carrageenovora.</title>
        <authorList>
            <person name="Xie B.-B."/>
            <person name="Rong J.-C."/>
            <person name="Qin Q.-L."/>
            <person name="Zhang Y.-Z."/>
        </authorList>
    </citation>
    <scope>NUCLEOTIDE SEQUENCE [LARGE SCALE GENOMIC DNA]</scope>
    <source>
        <strain evidence="6 9">IAM 12662</strain>
    </source>
</reference>